<dbReference type="PANTHER" id="PTHR36509:SF2">
    <property type="entry name" value="BLL3101 PROTEIN"/>
    <property type="match status" value="1"/>
</dbReference>
<feature type="region of interest" description="Disordered" evidence="1">
    <location>
        <begin position="1"/>
        <end position="30"/>
    </location>
</feature>
<dbReference type="Gene3D" id="2.60.40.1610">
    <property type="entry name" value="Domain of unknown function DUF1254"/>
    <property type="match status" value="1"/>
</dbReference>
<dbReference type="EMBL" id="NEVM01000005">
    <property type="protein sequence ID" value="OZI32066.1"/>
    <property type="molecule type" value="Genomic_DNA"/>
</dbReference>
<gene>
    <name evidence="4" type="ORF">CAL29_29975</name>
</gene>
<dbReference type="InterPro" id="IPR037049">
    <property type="entry name" value="DUF1214_C_sf"/>
</dbReference>
<evidence type="ECO:0000313" key="5">
    <source>
        <dbReference type="Proteomes" id="UP000216020"/>
    </source>
</evidence>
<evidence type="ECO:0000313" key="4">
    <source>
        <dbReference type="EMBL" id="OZI32066.1"/>
    </source>
</evidence>
<evidence type="ECO:0000259" key="2">
    <source>
        <dbReference type="Pfam" id="PF06742"/>
    </source>
</evidence>
<protein>
    <recommendedName>
        <fullName evidence="6">DUF1254 domain-containing protein</fullName>
    </recommendedName>
</protein>
<keyword evidence="5" id="KW-1185">Reference proteome</keyword>
<evidence type="ECO:0000259" key="3">
    <source>
        <dbReference type="Pfam" id="PF06863"/>
    </source>
</evidence>
<proteinExistence type="predicted"/>
<dbReference type="InterPro" id="IPR010621">
    <property type="entry name" value="DUF1214"/>
</dbReference>
<dbReference type="Pfam" id="PF06863">
    <property type="entry name" value="DUF1254"/>
    <property type="match status" value="1"/>
</dbReference>
<name>A0A261S401_9BORD</name>
<evidence type="ECO:0000256" key="1">
    <source>
        <dbReference type="SAM" id="MobiDB-lite"/>
    </source>
</evidence>
<dbReference type="SUPFAM" id="SSF160935">
    <property type="entry name" value="VPA0735-like"/>
    <property type="match status" value="1"/>
</dbReference>
<organism evidence="4 5">
    <name type="scientific">Bordetella genomosp. 10</name>
    <dbReference type="NCBI Taxonomy" id="1416804"/>
    <lineage>
        <taxon>Bacteria</taxon>
        <taxon>Pseudomonadati</taxon>
        <taxon>Pseudomonadota</taxon>
        <taxon>Betaproteobacteria</taxon>
        <taxon>Burkholderiales</taxon>
        <taxon>Alcaligenaceae</taxon>
        <taxon>Bordetella</taxon>
    </lineage>
</organism>
<comment type="caution">
    <text evidence="4">The sequence shown here is derived from an EMBL/GenBank/DDBJ whole genome shotgun (WGS) entry which is preliminary data.</text>
</comment>
<dbReference type="Proteomes" id="UP000216020">
    <property type="component" value="Unassembled WGS sequence"/>
</dbReference>
<accession>A0A261S401</accession>
<dbReference type="InterPro" id="IPR037050">
    <property type="entry name" value="DUF1254_sf"/>
</dbReference>
<dbReference type="Pfam" id="PF06742">
    <property type="entry name" value="DUF1214"/>
    <property type="match status" value="1"/>
</dbReference>
<sequence>MRADGASRHGPWPDRPATHRPATYGGIRISRPATAPPGLPRFPSLSPPFGQIWPADAIAKIFFRPRAGADKGGHRMIWRRVSRGLALICLTGWLAGGAVAQQAIDPDLDPREARAIAADGYLYAYPLLLMETARRIQTNFTEPDTQLGTGAPVNRFTHMARLPDALLHGIGPTPDTDVLWSSLWFDVAREPLVIETPDAKGRYFMMVAADMWSDVFTAPGTRTAPAGPHAYAIVARDWRGTLPRGVEMLRAPTSSGWLHVRIALDGGADLAAAQAFQAGFSATPLSSWRKKYARPPSPGKYDIALPRTPAADQVAAMSAADYFAAFAELAGRYPPHDNDTPMLQRLRRLGIVPGGRFDFARLPAALRDAVNEGVQAGQARLRSPPEPRAGNAGLVMPLKRRGTYGTDYALRARSIRLAWVAPLTDDMIQARADTDSEGRPLDGSFRYEIRFERLQQPPVRGFWSVTLYNDRDALLDNMGNRYAVHMRDRIDTAADGTATIYLQYEAPVEARTRNWLPSPQSGHFSLVLRLYWPREAAVEGTWAPPAIRRVR</sequence>
<feature type="domain" description="DUF1254" evidence="3">
    <location>
        <begin position="153"/>
        <end position="284"/>
    </location>
</feature>
<dbReference type="Gene3D" id="2.60.120.600">
    <property type="entry name" value="Domain of unknown function DUF1214, C-terminal domain"/>
    <property type="match status" value="1"/>
</dbReference>
<dbReference type="PANTHER" id="PTHR36509">
    <property type="entry name" value="BLL3101 PROTEIN"/>
    <property type="match status" value="1"/>
</dbReference>
<dbReference type="OrthoDB" id="104565at2"/>
<evidence type="ECO:0008006" key="6">
    <source>
        <dbReference type="Google" id="ProtNLM"/>
    </source>
</evidence>
<dbReference type="InterPro" id="IPR010679">
    <property type="entry name" value="DUF1254"/>
</dbReference>
<dbReference type="AlphaFoldDB" id="A0A261S401"/>
<feature type="domain" description="DUF1214" evidence="2">
    <location>
        <begin position="428"/>
        <end position="534"/>
    </location>
</feature>
<reference evidence="5" key="1">
    <citation type="submission" date="2017-05" db="EMBL/GenBank/DDBJ databases">
        <title>Complete and WGS of Bordetella genogroups.</title>
        <authorList>
            <person name="Spilker T."/>
            <person name="Lipuma J."/>
        </authorList>
    </citation>
    <scope>NUCLEOTIDE SEQUENCE [LARGE SCALE GENOMIC DNA]</scope>
    <source>
        <strain evidence="5">AU16122</strain>
    </source>
</reference>